<dbReference type="GO" id="GO:0016787">
    <property type="term" value="F:hydrolase activity"/>
    <property type="evidence" value="ECO:0007669"/>
    <property type="project" value="UniProtKB-KW"/>
</dbReference>
<evidence type="ECO:0000256" key="1">
    <source>
        <dbReference type="ARBA" id="ARBA00022722"/>
    </source>
</evidence>
<dbReference type="Gene3D" id="2.40.50.90">
    <property type="match status" value="1"/>
</dbReference>
<keyword evidence="1" id="KW-0540">Nuclease</keyword>
<evidence type="ECO:0000259" key="4">
    <source>
        <dbReference type="PROSITE" id="PS50830"/>
    </source>
</evidence>
<organism evidence="5 6">
    <name type="scientific">Cardiobacterium hominis</name>
    <dbReference type="NCBI Taxonomy" id="2718"/>
    <lineage>
        <taxon>Bacteria</taxon>
        <taxon>Pseudomonadati</taxon>
        <taxon>Pseudomonadota</taxon>
        <taxon>Gammaproteobacteria</taxon>
        <taxon>Cardiobacteriales</taxon>
        <taxon>Cardiobacteriaceae</taxon>
        <taxon>Cardiobacterium</taxon>
    </lineage>
</organism>
<dbReference type="PROSITE" id="PS50830">
    <property type="entry name" value="TNASE_3"/>
    <property type="match status" value="1"/>
</dbReference>
<dbReference type="SMART" id="SM00318">
    <property type="entry name" value="SNc"/>
    <property type="match status" value="1"/>
</dbReference>
<dbReference type="EMBL" id="FKLO01000064">
    <property type="protein sequence ID" value="SAM68059.1"/>
    <property type="molecule type" value="Genomic_DNA"/>
</dbReference>
<dbReference type="InterPro" id="IPR016071">
    <property type="entry name" value="Staphylococal_nuclease_OB-fold"/>
</dbReference>
<feature type="domain" description="TNase-like" evidence="4">
    <location>
        <begin position="67"/>
        <end position="179"/>
    </location>
</feature>
<reference evidence="6" key="1">
    <citation type="submission" date="2016-04" db="EMBL/GenBank/DDBJ databases">
        <authorList>
            <person name="Tagini F."/>
        </authorList>
    </citation>
    <scope>NUCLEOTIDE SEQUENCE [LARGE SCALE GENOMIC DNA]</scope>
    <source>
        <strain evidence="6">CHUV0807</strain>
    </source>
</reference>
<gene>
    <name evidence="5" type="ORF">CHUV0807_1878</name>
</gene>
<evidence type="ECO:0000256" key="2">
    <source>
        <dbReference type="ARBA" id="ARBA00022759"/>
    </source>
</evidence>
<keyword evidence="2" id="KW-0255">Endonuclease</keyword>
<dbReference type="PANTHER" id="PTHR12302:SF3">
    <property type="entry name" value="SERINE_THREONINE-PROTEIN KINASE 31"/>
    <property type="match status" value="1"/>
</dbReference>
<dbReference type="Pfam" id="PF00565">
    <property type="entry name" value="SNase"/>
    <property type="match status" value="1"/>
</dbReference>
<sequence>MPEQAPRTVYPQRRPTALFTIRNPRHDKYTIWLASGLALFAFSASGETTPHEFHGEKGQTYRCERHKISDGDTVVATCDRQKIHIRLAGIDAPEMGQTPYGEQSRAALAQRLPAHFDMHYLGQDYYHRSLGILYDINRDVNLTMIADGYAFAYAGKDTPPAYRAAEKQARAYRKGFWAAYKPPDNPKTWRRHHL</sequence>
<dbReference type="PANTHER" id="PTHR12302">
    <property type="entry name" value="EBNA2 BINDING PROTEIN P100"/>
    <property type="match status" value="1"/>
</dbReference>
<keyword evidence="3" id="KW-0378">Hydrolase</keyword>
<accession>A0A1C3H5M2</accession>
<dbReference type="RefSeq" id="WP_079541464.1">
    <property type="nucleotide sequence ID" value="NZ_CP171111.1"/>
</dbReference>
<evidence type="ECO:0000256" key="3">
    <source>
        <dbReference type="ARBA" id="ARBA00022801"/>
    </source>
</evidence>
<evidence type="ECO:0000313" key="5">
    <source>
        <dbReference type="EMBL" id="SAM68059.1"/>
    </source>
</evidence>
<dbReference type="Proteomes" id="UP000190837">
    <property type="component" value="Unassembled WGS sequence"/>
</dbReference>
<proteinExistence type="predicted"/>
<dbReference type="GO" id="GO:0004519">
    <property type="term" value="F:endonuclease activity"/>
    <property type="evidence" value="ECO:0007669"/>
    <property type="project" value="UniProtKB-KW"/>
</dbReference>
<evidence type="ECO:0000313" key="6">
    <source>
        <dbReference type="Proteomes" id="UP000190837"/>
    </source>
</evidence>
<protein>
    <submittedName>
        <fullName evidence="5">Predicted micrococcal nuclease-like protein</fullName>
    </submittedName>
</protein>
<name>A0A1C3H5M2_9GAMM</name>
<dbReference type="InterPro" id="IPR035437">
    <property type="entry name" value="SNase_OB-fold_sf"/>
</dbReference>
<dbReference type="AlphaFoldDB" id="A0A1C3H5M2"/>
<dbReference type="SUPFAM" id="SSF50199">
    <property type="entry name" value="Staphylococcal nuclease"/>
    <property type="match status" value="1"/>
</dbReference>